<dbReference type="STRING" id="870435.A0A0C3JXF4"/>
<evidence type="ECO:0008006" key="3">
    <source>
        <dbReference type="Google" id="ProtNLM"/>
    </source>
</evidence>
<evidence type="ECO:0000313" key="1">
    <source>
        <dbReference type="EMBL" id="KIO02087.1"/>
    </source>
</evidence>
<reference evidence="2" key="2">
    <citation type="submission" date="2015-01" db="EMBL/GenBank/DDBJ databases">
        <title>Evolutionary Origins and Diversification of the Mycorrhizal Mutualists.</title>
        <authorList>
            <consortium name="DOE Joint Genome Institute"/>
            <consortium name="Mycorrhizal Genomics Consortium"/>
            <person name="Kohler A."/>
            <person name="Kuo A."/>
            <person name="Nagy L.G."/>
            <person name="Floudas D."/>
            <person name="Copeland A."/>
            <person name="Barry K.W."/>
            <person name="Cichocki N."/>
            <person name="Veneault-Fourrey C."/>
            <person name="LaButti K."/>
            <person name="Lindquist E.A."/>
            <person name="Lipzen A."/>
            <person name="Lundell T."/>
            <person name="Morin E."/>
            <person name="Murat C."/>
            <person name="Riley R."/>
            <person name="Ohm R."/>
            <person name="Sun H."/>
            <person name="Tunlid A."/>
            <person name="Henrissat B."/>
            <person name="Grigoriev I.V."/>
            <person name="Hibbett D.S."/>
            <person name="Martin F."/>
        </authorList>
    </citation>
    <scope>NUCLEOTIDE SEQUENCE [LARGE SCALE GENOMIC DNA]</scope>
    <source>
        <strain evidence="2">Marx 270</strain>
    </source>
</reference>
<organism evidence="1 2">
    <name type="scientific">Pisolithus tinctorius Marx 270</name>
    <dbReference type="NCBI Taxonomy" id="870435"/>
    <lineage>
        <taxon>Eukaryota</taxon>
        <taxon>Fungi</taxon>
        <taxon>Dikarya</taxon>
        <taxon>Basidiomycota</taxon>
        <taxon>Agaricomycotina</taxon>
        <taxon>Agaricomycetes</taxon>
        <taxon>Agaricomycetidae</taxon>
        <taxon>Boletales</taxon>
        <taxon>Sclerodermatineae</taxon>
        <taxon>Pisolithaceae</taxon>
        <taxon>Pisolithus</taxon>
    </lineage>
</organism>
<reference evidence="1 2" key="1">
    <citation type="submission" date="2014-04" db="EMBL/GenBank/DDBJ databases">
        <authorList>
            <consortium name="DOE Joint Genome Institute"/>
            <person name="Kuo A."/>
            <person name="Kohler A."/>
            <person name="Costa M.D."/>
            <person name="Nagy L.G."/>
            <person name="Floudas D."/>
            <person name="Copeland A."/>
            <person name="Barry K.W."/>
            <person name="Cichocki N."/>
            <person name="Veneault-Fourrey C."/>
            <person name="LaButti K."/>
            <person name="Lindquist E.A."/>
            <person name="Lipzen A."/>
            <person name="Lundell T."/>
            <person name="Morin E."/>
            <person name="Murat C."/>
            <person name="Sun H."/>
            <person name="Tunlid A."/>
            <person name="Henrissat B."/>
            <person name="Grigoriev I.V."/>
            <person name="Hibbett D.S."/>
            <person name="Martin F."/>
            <person name="Nordberg H.P."/>
            <person name="Cantor M.N."/>
            <person name="Hua S.X."/>
        </authorList>
    </citation>
    <scope>NUCLEOTIDE SEQUENCE [LARGE SCALE GENOMIC DNA]</scope>
    <source>
        <strain evidence="1 2">Marx 270</strain>
    </source>
</reference>
<dbReference type="Proteomes" id="UP000054217">
    <property type="component" value="Unassembled WGS sequence"/>
</dbReference>
<dbReference type="EMBL" id="KN831983">
    <property type="protein sequence ID" value="KIO02087.1"/>
    <property type="molecule type" value="Genomic_DNA"/>
</dbReference>
<keyword evidence="2" id="KW-1185">Reference proteome</keyword>
<dbReference type="OrthoDB" id="301415at2759"/>
<proteinExistence type="predicted"/>
<feature type="non-terminal residue" evidence="1">
    <location>
        <position position="142"/>
    </location>
</feature>
<dbReference type="HOGENOM" id="CLU_073913_3_0_1"/>
<feature type="non-terminal residue" evidence="1">
    <location>
        <position position="1"/>
    </location>
</feature>
<dbReference type="InParanoid" id="A0A0C3JXF4"/>
<dbReference type="AlphaFoldDB" id="A0A0C3JXF4"/>
<evidence type="ECO:0000313" key="2">
    <source>
        <dbReference type="Proteomes" id="UP000054217"/>
    </source>
</evidence>
<protein>
    <recommendedName>
        <fullName evidence="3">Alpha-type protein kinase domain-containing protein</fullName>
    </recommendedName>
</protein>
<accession>A0A0C3JXF4</accession>
<sequence length="142" mass="15823">RFSLGDELLKLHCEANTLYWAKALLTMTYNFIDGMITSVDFPPPFEIPRLHFVEAGLALAHSQFMKGPVRPKYGSTLCGVYLLEEKIKGGSAAFTKYIHNMDCGPSLTTDMDGFDIAEFLAFMQHVQYSKTGGLVIISDYQG</sequence>
<gene>
    <name evidence="1" type="ORF">M404DRAFT_53950</name>
</gene>
<name>A0A0C3JXF4_PISTI</name>